<feature type="transmembrane region" description="Helical" evidence="1">
    <location>
        <begin position="112"/>
        <end position="132"/>
    </location>
</feature>
<evidence type="ECO:0000313" key="3">
    <source>
        <dbReference type="Proteomes" id="UP000008281"/>
    </source>
</evidence>
<dbReference type="GeneID" id="9799361"/>
<protein>
    <submittedName>
        <fullName evidence="2">Uncharacterized protein</fullName>
    </submittedName>
</protein>
<organism evidence="3">
    <name type="scientific">Caenorhabditis remanei</name>
    <name type="common">Caenorhabditis vulgaris</name>
    <dbReference type="NCBI Taxonomy" id="31234"/>
    <lineage>
        <taxon>Eukaryota</taxon>
        <taxon>Metazoa</taxon>
        <taxon>Ecdysozoa</taxon>
        <taxon>Nematoda</taxon>
        <taxon>Chromadorea</taxon>
        <taxon>Rhabditida</taxon>
        <taxon>Rhabditina</taxon>
        <taxon>Rhabditomorpha</taxon>
        <taxon>Rhabditoidea</taxon>
        <taxon>Rhabditidae</taxon>
        <taxon>Peloderinae</taxon>
        <taxon>Caenorhabditis</taxon>
    </lineage>
</organism>
<feature type="transmembrane region" description="Helical" evidence="1">
    <location>
        <begin position="82"/>
        <end position="100"/>
    </location>
</feature>
<dbReference type="CTD" id="9799361"/>
<feature type="transmembrane region" description="Helical" evidence="1">
    <location>
        <begin position="144"/>
        <end position="164"/>
    </location>
</feature>
<keyword evidence="1" id="KW-0472">Membrane</keyword>
<reference evidence="2" key="1">
    <citation type="submission" date="2007-07" db="EMBL/GenBank/DDBJ databases">
        <title>PCAP assembly of the Caenorhabditis remanei genome.</title>
        <authorList>
            <consortium name="The Caenorhabditis remanei Sequencing Consortium"/>
            <person name="Wilson R.K."/>
        </authorList>
    </citation>
    <scope>NUCLEOTIDE SEQUENCE [LARGE SCALE GENOMIC DNA]</scope>
    <source>
        <strain evidence="2">PB4641</strain>
    </source>
</reference>
<keyword evidence="1" id="KW-1133">Transmembrane helix</keyword>
<name>E3MRK2_CAERE</name>
<dbReference type="OMA" id="VYTHNIA"/>
<evidence type="ECO:0000256" key="1">
    <source>
        <dbReference type="SAM" id="Phobius"/>
    </source>
</evidence>
<gene>
    <name evidence="2" type="ORF">CRE_14108</name>
</gene>
<keyword evidence="1" id="KW-0812">Transmembrane</keyword>
<dbReference type="EMBL" id="DS268469">
    <property type="protein sequence ID" value="EFP07913.1"/>
    <property type="molecule type" value="Genomic_DNA"/>
</dbReference>
<dbReference type="HOGENOM" id="CLU_1031501_0_0_1"/>
<dbReference type="AlphaFoldDB" id="E3MRK2"/>
<dbReference type="KEGG" id="crq:GCK72_013271"/>
<feature type="transmembrane region" description="Helical" evidence="1">
    <location>
        <begin position="49"/>
        <end position="70"/>
    </location>
</feature>
<sequence length="270" mass="31409">MLDHFPRCIKHGLFSLLLPLFRCSVYFDKMKKDKTSEIIYLKNNFLPRYLFVLVASGLICLIRYTSIIRYGYEKESQESSRLIMRAGLLSLVICTSFGYFSCWYCDYNFMDGMYYVSLFHFVATATLLPILLEYSYMCKFTRNIYCDQNFMLLTGVLAGCGRAVYTHNIAEMYHGAYIYFIGMFVIDSCALFGKPTKVVFLRGLVGKYVICQIGLKVRQGYLKSLLSGDELNLELIYSQRVFNGKVRKRLMIIRLYNVDSVKERCKLVHS</sequence>
<accession>E3MRK2</accession>
<dbReference type="InParanoid" id="E3MRK2"/>
<proteinExistence type="predicted"/>
<feature type="transmembrane region" description="Helical" evidence="1">
    <location>
        <begin position="176"/>
        <end position="193"/>
    </location>
</feature>
<keyword evidence="3" id="KW-1185">Reference proteome</keyword>
<dbReference type="RefSeq" id="XP_003101255.2">
    <property type="nucleotide sequence ID" value="XM_003101207.2"/>
</dbReference>
<dbReference type="Proteomes" id="UP000008281">
    <property type="component" value="Unassembled WGS sequence"/>
</dbReference>
<evidence type="ECO:0000313" key="2">
    <source>
        <dbReference type="EMBL" id="EFP07913.1"/>
    </source>
</evidence>